<comment type="pathway">
    <text evidence="11">Cell wall biogenesis; peptidoglycan biosynthesis.</text>
</comment>
<dbReference type="Gene3D" id="1.10.3810.10">
    <property type="entry name" value="Biosynthetic peptidoglycan transglycosylase-like"/>
    <property type="match status" value="1"/>
</dbReference>
<dbReference type="NCBIfam" id="TIGR02070">
    <property type="entry name" value="mono_pep_trsgly"/>
    <property type="match status" value="1"/>
</dbReference>
<dbReference type="RefSeq" id="WP_245731058.1">
    <property type="nucleotide sequence ID" value="NZ_FNQM01000010.1"/>
</dbReference>
<dbReference type="GO" id="GO:0071555">
    <property type="term" value="P:cell wall organization"/>
    <property type="evidence" value="ECO:0007669"/>
    <property type="project" value="UniProtKB-KW"/>
</dbReference>
<comment type="subcellular location">
    <subcellularLocation>
        <location evidence="11">Cell inner membrane</location>
        <topology evidence="11">Single-pass membrane protein</topology>
    </subcellularLocation>
</comment>
<dbReference type="GO" id="GO:0008360">
    <property type="term" value="P:regulation of cell shape"/>
    <property type="evidence" value="ECO:0007669"/>
    <property type="project" value="UniProtKB-KW"/>
</dbReference>
<evidence type="ECO:0000256" key="1">
    <source>
        <dbReference type="ARBA" id="ARBA00022475"/>
    </source>
</evidence>
<keyword evidence="2 11" id="KW-0997">Cell inner membrane</keyword>
<keyword evidence="14" id="KW-1185">Reference proteome</keyword>
<keyword evidence="5 11" id="KW-0812">Transmembrane</keyword>
<evidence type="ECO:0000256" key="3">
    <source>
        <dbReference type="ARBA" id="ARBA00022676"/>
    </source>
</evidence>
<dbReference type="GO" id="GO:0008955">
    <property type="term" value="F:peptidoglycan glycosyltransferase activity"/>
    <property type="evidence" value="ECO:0007669"/>
    <property type="project" value="UniProtKB-UniRule"/>
</dbReference>
<evidence type="ECO:0000256" key="6">
    <source>
        <dbReference type="ARBA" id="ARBA00022960"/>
    </source>
</evidence>
<feature type="domain" description="Glycosyl transferase family 51" evidence="12">
    <location>
        <begin position="46"/>
        <end position="213"/>
    </location>
</feature>
<evidence type="ECO:0000256" key="5">
    <source>
        <dbReference type="ARBA" id="ARBA00022692"/>
    </source>
</evidence>
<keyword evidence="3 11" id="KW-0328">Glycosyltransferase</keyword>
<evidence type="ECO:0000313" key="14">
    <source>
        <dbReference type="Proteomes" id="UP000198703"/>
    </source>
</evidence>
<protein>
    <recommendedName>
        <fullName evidence="11">Biosynthetic peptidoglycan transglycosylase</fullName>
        <ecNumber evidence="11">2.4.99.28</ecNumber>
    </recommendedName>
    <alternativeName>
        <fullName evidence="11">Glycan polymerase</fullName>
    </alternativeName>
    <alternativeName>
        <fullName evidence="11">Peptidoglycan glycosyltransferase MtgA</fullName>
        <shortName evidence="11">PGT</shortName>
    </alternativeName>
</protein>
<keyword evidence="6 11" id="KW-0133">Cell shape</keyword>
<evidence type="ECO:0000256" key="9">
    <source>
        <dbReference type="ARBA" id="ARBA00023136"/>
    </source>
</evidence>
<keyword evidence="8 11" id="KW-1133">Transmembrane helix</keyword>
<dbReference type="AlphaFoldDB" id="A0A1H4DEX3"/>
<dbReference type="Proteomes" id="UP000198703">
    <property type="component" value="Unassembled WGS sequence"/>
</dbReference>
<dbReference type="InterPro" id="IPR011812">
    <property type="entry name" value="Pep_trsgly"/>
</dbReference>
<dbReference type="Pfam" id="PF00912">
    <property type="entry name" value="Transgly"/>
    <property type="match status" value="1"/>
</dbReference>
<keyword evidence="9 11" id="KW-0472">Membrane</keyword>
<dbReference type="InterPro" id="IPR036950">
    <property type="entry name" value="PBP_transglycosylase"/>
</dbReference>
<dbReference type="InterPro" id="IPR023346">
    <property type="entry name" value="Lysozyme-like_dom_sf"/>
</dbReference>
<dbReference type="SUPFAM" id="SSF53955">
    <property type="entry name" value="Lysozyme-like"/>
    <property type="match status" value="1"/>
</dbReference>
<keyword evidence="7 11" id="KW-0573">Peptidoglycan synthesis</keyword>
<accession>A0A1H4DEX3</accession>
<dbReference type="GO" id="GO:0009252">
    <property type="term" value="P:peptidoglycan biosynthetic process"/>
    <property type="evidence" value="ECO:0007669"/>
    <property type="project" value="UniProtKB-UniRule"/>
</dbReference>
<comment type="function">
    <text evidence="11">Peptidoglycan polymerase that catalyzes glycan chain elongation from lipid-linked precursors.</text>
</comment>
<comment type="similarity">
    <text evidence="11">Belongs to the glycosyltransferase 51 family.</text>
</comment>
<evidence type="ECO:0000256" key="7">
    <source>
        <dbReference type="ARBA" id="ARBA00022984"/>
    </source>
</evidence>
<dbReference type="InterPro" id="IPR001264">
    <property type="entry name" value="Glyco_trans_51"/>
</dbReference>
<dbReference type="PANTHER" id="PTHR30400:SF0">
    <property type="entry name" value="BIOSYNTHETIC PEPTIDOGLYCAN TRANSGLYCOSYLASE"/>
    <property type="match status" value="1"/>
</dbReference>
<evidence type="ECO:0000256" key="11">
    <source>
        <dbReference type="HAMAP-Rule" id="MF_00766"/>
    </source>
</evidence>
<keyword evidence="4 11" id="KW-0808">Transferase</keyword>
<comment type="catalytic activity">
    <reaction evidence="11">
        <text>[GlcNAc-(1-&gt;4)-Mur2Ac(oyl-L-Ala-gamma-D-Glu-L-Lys-D-Ala-D-Ala)](n)-di-trans,octa-cis-undecaprenyl diphosphate + beta-D-GlcNAc-(1-&gt;4)-Mur2Ac(oyl-L-Ala-gamma-D-Glu-L-Lys-D-Ala-D-Ala)-di-trans,octa-cis-undecaprenyl diphosphate = [GlcNAc-(1-&gt;4)-Mur2Ac(oyl-L-Ala-gamma-D-Glu-L-Lys-D-Ala-D-Ala)](n+1)-di-trans,octa-cis-undecaprenyl diphosphate + di-trans,octa-cis-undecaprenyl diphosphate + H(+)</text>
        <dbReference type="Rhea" id="RHEA:23708"/>
        <dbReference type="Rhea" id="RHEA-COMP:9602"/>
        <dbReference type="Rhea" id="RHEA-COMP:9603"/>
        <dbReference type="ChEBI" id="CHEBI:15378"/>
        <dbReference type="ChEBI" id="CHEBI:58405"/>
        <dbReference type="ChEBI" id="CHEBI:60033"/>
        <dbReference type="ChEBI" id="CHEBI:78435"/>
        <dbReference type="EC" id="2.4.99.28"/>
    </reaction>
</comment>
<evidence type="ECO:0000256" key="4">
    <source>
        <dbReference type="ARBA" id="ARBA00022679"/>
    </source>
</evidence>
<dbReference type="UniPathway" id="UPA00219"/>
<dbReference type="HAMAP" id="MF_00766">
    <property type="entry name" value="PGT_MtgA"/>
    <property type="match status" value="1"/>
</dbReference>
<dbReference type="GO" id="GO:0016763">
    <property type="term" value="F:pentosyltransferase activity"/>
    <property type="evidence" value="ECO:0007669"/>
    <property type="project" value="InterPro"/>
</dbReference>
<proteinExistence type="inferred from homology"/>
<dbReference type="EC" id="2.4.99.28" evidence="11"/>
<dbReference type="GO" id="GO:0005886">
    <property type="term" value="C:plasma membrane"/>
    <property type="evidence" value="ECO:0007669"/>
    <property type="project" value="UniProtKB-SubCell"/>
</dbReference>
<evidence type="ECO:0000256" key="2">
    <source>
        <dbReference type="ARBA" id="ARBA00022519"/>
    </source>
</evidence>
<evidence type="ECO:0000256" key="8">
    <source>
        <dbReference type="ARBA" id="ARBA00022989"/>
    </source>
</evidence>
<dbReference type="GO" id="GO:0009274">
    <property type="term" value="C:peptidoglycan-based cell wall"/>
    <property type="evidence" value="ECO:0007669"/>
    <property type="project" value="InterPro"/>
</dbReference>
<organism evidence="13 14">
    <name type="scientific">Rubrimonas cliftonensis</name>
    <dbReference type="NCBI Taxonomy" id="89524"/>
    <lineage>
        <taxon>Bacteria</taxon>
        <taxon>Pseudomonadati</taxon>
        <taxon>Pseudomonadota</taxon>
        <taxon>Alphaproteobacteria</taxon>
        <taxon>Rhodobacterales</taxon>
        <taxon>Paracoccaceae</taxon>
        <taxon>Rubrimonas</taxon>
    </lineage>
</organism>
<evidence type="ECO:0000259" key="12">
    <source>
        <dbReference type="Pfam" id="PF00912"/>
    </source>
</evidence>
<dbReference type="EMBL" id="FNQM01000010">
    <property type="protein sequence ID" value="SEA71393.1"/>
    <property type="molecule type" value="Genomic_DNA"/>
</dbReference>
<dbReference type="PANTHER" id="PTHR30400">
    <property type="entry name" value="MONOFUNCTIONAL BIOSYNTHETIC PEPTIDOGLYCAN TRANSGLYCOSYLASE"/>
    <property type="match status" value="1"/>
</dbReference>
<name>A0A1H4DEX3_9RHOB</name>
<evidence type="ECO:0000256" key="10">
    <source>
        <dbReference type="ARBA" id="ARBA00023316"/>
    </source>
</evidence>
<evidence type="ECO:0000313" key="13">
    <source>
        <dbReference type="EMBL" id="SEA71393.1"/>
    </source>
</evidence>
<sequence length="245" mass="26892">MRRLRRRVLRLALWVAALTLGWAALYAVAPPPTTLLIEMERARLGAVSREWRALEAISPHLPRAVIAAEDARFCAHWGFDLEAIRAALADAQEGGRMRGASTITQQTAKNAFLWPASDRRWIDWGRKALEAGFTPLIELLWGKRRIMEVYLNVAEFGPGVFGAEAAARRWFGKGAADLTRAEAARLAAILPSPRTRNPARPSEFVARRARQVAGGAETVRAEGLDRCTLGSVTPASHPAEAGARR</sequence>
<keyword evidence="1 11" id="KW-1003">Cell membrane</keyword>
<keyword evidence="10 11" id="KW-0961">Cell wall biogenesis/degradation</keyword>
<gene>
    <name evidence="11" type="primary">mtgA</name>
    <name evidence="13" type="ORF">SAMN05444370_1103</name>
</gene>
<dbReference type="STRING" id="89524.SAMN05444370_1103"/>
<reference evidence="13 14" key="1">
    <citation type="submission" date="2016-10" db="EMBL/GenBank/DDBJ databases">
        <authorList>
            <person name="de Groot N.N."/>
        </authorList>
    </citation>
    <scope>NUCLEOTIDE SEQUENCE [LARGE SCALE GENOMIC DNA]</scope>
    <source>
        <strain evidence="13 14">DSM 15345</strain>
    </source>
</reference>